<name>D5BUG4_PUNMI</name>
<evidence type="ECO:0000313" key="14">
    <source>
        <dbReference type="EMBL" id="ADE39911.1"/>
    </source>
</evidence>
<dbReference type="CDD" id="cd06223">
    <property type="entry name" value="PRTases_typeI"/>
    <property type="match status" value="1"/>
</dbReference>
<protein>
    <recommendedName>
        <fullName evidence="7 12">Adenine phosphoribosyltransferase</fullName>
        <shortName evidence="12">APRT</shortName>
        <ecNumber evidence="7 12">2.4.2.7</ecNumber>
    </recommendedName>
</protein>
<dbReference type="PANTHER" id="PTHR32315">
    <property type="entry name" value="ADENINE PHOSPHORIBOSYLTRANSFERASE"/>
    <property type="match status" value="1"/>
</dbReference>
<dbReference type="HAMAP" id="MF_00004">
    <property type="entry name" value="Aden_phosphoribosyltr"/>
    <property type="match status" value="1"/>
</dbReference>
<dbReference type="RefSeq" id="WP_013046538.1">
    <property type="nucleotide sequence ID" value="NC_014010.1"/>
</dbReference>
<dbReference type="GO" id="GO:0006168">
    <property type="term" value="P:adenine salvage"/>
    <property type="evidence" value="ECO:0007669"/>
    <property type="project" value="InterPro"/>
</dbReference>
<sequence>MLNLDPYISKTPGFPKQGITFYDISPALEDPRILKQATDALCDLAAPMQPDLIAGIDARGFLFSVPIATRFDCGVVMIRKAGKLPGTLYQSTYALEYDNATLALQHDRNIAGKNIVLCDDLLATGGTLLAARDLISMAGGTVTGAVCLIELTGLKAREKLSFPVASLQSYEF</sequence>
<keyword evidence="9 12" id="KW-0328">Glycosyltransferase</keyword>
<evidence type="ECO:0000256" key="11">
    <source>
        <dbReference type="ARBA" id="ARBA00022726"/>
    </source>
</evidence>
<feature type="domain" description="Phosphoribosyltransferase" evidence="13">
    <location>
        <begin position="46"/>
        <end position="152"/>
    </location>
</feature>
<evidence type="ECO:0000256" key="2">
    <source>
        <dbReference type="ARBA" id="ARBA00003968"/>
    </source>
</evidence>
<reference evidence="14 15" key="1">
    <citation type="journal article" date="2010" name="J. Bacteriol.">
        <title>Complete genome sequence of "Candidatus Puniceispirillum marinum" IMCC1322, a representative of the SAR116 clade in the Alphaproteobacteria.</title>
        <authorList>
            <person name="Oh H.M."/>
            <person name="Kwon K.K."/>
            <person name="Kang I."/>
            <person name="Kang S.G."/>
            <person name="Lee J.H."/>
            <person name="Kim S.J."/>
            <person name="Cho J.C."/>
        </authorList>
    </citation>
    <scope>NUCLEOTIDE SEQUENCE [LARGE SCALE GENOMIC DNA]</scope>
    <source>
        <strain evidence="14 15">IMCC1322</strain>
    </source>
</reference>
<dbReference type="UniPathway" id="UPA00588">
    <property type="reaction ID" value="UER00646"/>
</dbReference>
<comment type="subunit">
    <text evidence="6 12">Homodimer.</text>
</comment>
<dbReference type="EC" id="2.4.2.7" evidence="7 12"/>
<dbReference type="NCBIfam" id="NF002636">
    <property type="entry name" value="PRK02304.1-5"/>
    <property type="match status" value="1"/>
</dbReference>
<dbReference type="Pfam" id="PF00156">
    <property type="entry name" value="Pribosyltran"/>
    <property type="match status" value="1"/>
</dbReference>
<evidence type="ECO:0000313" key="15">
    <source>
        <dbReference type="Proteomes" id="UP000007460"/>
    </source>
</evidence>
<comment type="function">
    <text evidence="2 12">Catalyzes a salvage reaction resulting in the formation of AMP, that is energically less costly than de novo synthesis.</text>
</comment>
<organism evidence="14 15">
    <name type="scientific">Puniceispirillum marinum (strain IMCC1322)</name>
    <dbReference type="NCBI Taxonomy" id="488538"/>
    <lineage>
        <taxon>Bacteria</taxon>
        <taxon>Pseudomonadati</taxon>
        <taxon>Pseudomonadota</taxon>
        <taxon>Alphaproteobacteria</taxon>
        <taxon>Candidatus Puniceispirillales</taxon>
        <taxon>Candidatus Puniceispirillaceae</taxon>
        <taxon>Candidatus Puniceispirillum</taxon>
    </lineage>
</organism>
<dbReference type="InterPro" id="IPR029057">
    <property type="entry name" value="PRTase-like"/>
</dbReference>
<keyword evidence="8 12" id="KW-0963">Cytoplasm</keyword>
<gene>
    <name evidence="12" type="primary">apt</name>
    <name evidence="14" type="ordered locus">SAR116_1668</name>
</gene>
<comment type="subcellular location">
    <subcellularLocation>
        <location evidence="3 12">Cytoplasm</location>
    </subcellularLocation>
</comment>
<evidence type="ECO:0000256" key="6">
    <source>
        <dbReference type="ARBA" id="ARBA00011738"/>
    </source>
</evidence>
<dbReference type="GO" id="GO:0003999">
    <property type="term" value="F:adenine phosphoribosyltransferase activity"/>
    <property type="evidence" value="ECO:0007669"/>
    <property type="project" value="UniProtKB-UniRule"/>
</dbReference>
<evidence type="ECO:0000256" key="4">
    <source>
        <dbReference type="ARBA" id="ARBA00004659"/>
    </source>
</evidence>
<dbReference type="InterPro" id="IPR005764">
    <property type="entry name" value="Ade_phspho_trans"/>
</dbReference>
<dbReference type="Proteomes" id="UP000007460">
    <property type="component" value="Chromosome"/>
</dbReference>
<evidence type="ECO:0000256" key="12">
    <source>
        <dbReference type="HAMAP-Rule" id="MF_00004"/>
    </source>
</evidence>
<evidence type="ECO:0000256" key="9">
    <source>
        <dbReference type="ARBA" id="ARBA00022676"/>
    </source>
</evidence>
<dbReference type="GO" id="GO:0006166">
    <property type="term" value="P:purine ribonucleoside salvage"/>
    <property type="evidence" value="ECO:0007669"/>
    <property type="project" value="UniProtKB-KW"/>
</dbReference>
<keyword evidence="11 12" id="KW-0660">Purine salvage</keyword>
<dbReference type="GO" id="GO:0002055">
    <property type="term" value="F:adenine binding"/>
    <property type="evidence" value="ECO:0007669"/>
    <property type="project" value="TreeGrafter"/>
</dbReference>
<dbReference type="SUPFAM" id="SSF53271">
    <property type="entry name" value="PRTase-like"/>
    <property type="match status" value="1"/>
</dbReference>
<dbReference type="EMBL" id="CP001751">
    <property type="protein sequence ID" value="ADE39911.1"/>
    <property type="molecule type" value="Genomic_DNA"/>
</dbReference>
<comment type="similarity">
    <text evidence="5 12">Belongs to the purine/pyrimidine phosphoribosyltransferase family.</text>
</comment>
<accession>D5BUG4</accession>
<dbReference type="HOGENOM" id="CLU_063339_3_3_5"/>
<dbReference type="OrthoDB" id="9803963at2"/>
<evidence type="ECO:0000256" key="10">
    <source>
        <dbReference type="ARBA" id="ARBA00022679"/>
    </source>
</evidence>
<dbReference type="InterPro" id="IPR050054">
    <property type="entry name" value="UPRTase/APRTase"/>
</dbReference>
<dbReference type="Gene3D" id="3.40.50.2020">
    <property type="match status" value="1"/>
</dbReference>
<dbReference type="STRING" id="488538.SAR116_1668"/>
<dbReference type="PANTHER" id="PTHR32315:SF3">
    <property type="entry name" value="ADENINE PHOSPHORIBOSYLTRANSFERASE"/>
    <property type="match status" value="1"/>
</dbReference>
<dbReference type="KEGG" id="apb:SAR116_1668"/>
<dbReference type="InterPro" id="IPR000836">
    <property type="entry name" value="PRTase_dom"/>
</dbReference>
<evidence type="ECO:0000259" key="13">
    <source>
        <dbReference type="Pfam" id="PF00156"/>
    </source>
</evidence>
<comment type="catalytic activity">
    <reaction evidence="1 12">
        <text>AMP + diphosphate = 5-phospho-alpha-D-ribose 1-diphosphate + adenine</text>
        <dbReference type="Rhea" id="RHEA:16609"/>
        <dbReference type="ChEBI" id="CHEBI:16708"/>
        <dbReference type="ChEBI" id="CHEBI:33019"/>
        <dbReference type="ChEBI" id="CHEBI:58017"/>
        <dbReference type="ChEBI" id="CHEBI:456215"/>
        <dbReference type="EC" id="2.4.2.7"/>
    </reaction>
</comment>
<proteinExistence type="inferred from homology"/>
<dbReference type="GO" id="GO:0016208">
    <property type="term" value="F:AMP binding"/>
    <property type="evidence" value="ECO:0007669"/>
    <property type="project" value="TreeGrafter"/>
</dbReference>
<evidence type="ECO:0000256" key="7">
    <source>
        <dbReference type="ARBA" id="ARBA00011893"/>
    </source>
</evidence>
<dbReference type="GO" id="GO:0044209">
    <property type="term" value="P:AMP salvage"/>
    <property type="evidence" value="ECO:0007669"/>
    <property type="project" value="UniProtKB-UniRule"/>
</dbReference>
<evidence type="ECO:0000256" key="5">
    <source>
        <dbReference type="ARBA" id="ARBA00008391"/>
    </source>
</evidence>
<evidence type="ECO:0000256" key="3">
    <source>
        <dbReference type="ARBA" id="ARBA00004496"/>
    </source>
</evidence>
<evidence type="ECO:0000256" key="1">
    <source>
        <dbReference type="ARBA" id="ARBA00000868"/>
    </source>
</evidence>
<dbReference type="AlphaFoldDB" id="D5BUG4"/>
<dbReference type="FunFam" id="3.40.50.2020:FF:000004">
    <property type="entry name" value="Adenine phosphoribosyltransferase"/>
    <property type="match status" value="1"/>
</dbReference>
<evidence type="ECO:0000256" key="8">
    <source>
        <dbReference type="ARBA" id="ARBA00022490"/>
    </source>
</evidence>
<comment type="pathway">
    <text evidence="4 12">Purine metabolism; AMP biosynthesis via salvage pathway; AMP from adenine: step 1/1.</text>
</comment>
<dbReference type="GO" id="GO:0005737">
    <property type="term" value="C:cytoplasm"/>
    <property type="evidence" value="ECO:0007669"/>
    <property type="project" value="UniProtKB-SubCell"/>
</dbReference>
<keyword evidence="15" id="KW-1185">Reference proteome</keyword>
<keyword evidence="10 12" id="KW-0808">Transferase</keyword>
<dbReference type="eggNOG" id="COG0503">
    <property type="taxonomic scope" value="Bacteria"/>
</dbReference>